<feature type="region of interest" description="Disordered" evidence="1">
    <location>
        <begin position="1852"/>
        <end position="1968"/>
    </location>
</feature>
<proteinExistence type="predicted"/>
<keyword evidence="2" id="KW-1133">Transmembrane helix</keyword>
<dbReference type="Proteomes" id="UP000256269">
    <property type="component" value="Unassembled WGS sequence"/>
</dbReference>
<feature type="compositionally biased region" description="Polar residues" evidence="1">
    <location>
        <begin position="1021"/>
        <end position="1035"/>
    </location>
</feature>
<feature type="region of interest" description="Disordered" evidence="1">
    <location>
        <begin position="749"/>
        <end position="768"/>
    </location>
</feature>
<feature type="region of interest" description="Disordered" evidence="1">
    <location>
        <begin position="1015"/>
        <end position="1161"/>
    </location>
</feature>
<name>A0A3E0IAK7_9PSEU</name>
<feature type="compositionally biased region" description="Low complexity" evidence="1">
    <location>
        <begin position="1867"/>
        <end position="1897"/>
    </location>
</feature>
<reference evidence="3 4" key="1">
    <citation type="submission" date="2018-08" db="EMBL/GenBank/DDBJ databases">
        <title>Genomic Encyclopedia of Archaeal and Bacterial Type Strains, Phase II (KMG-II): from individual species to whole genera.</title>
        <authorList>
            <person name="Goeker M."/>
        </authorList>
    </citation>
    <scope>NUCLEOTIDE SEQUENCE [LARGE SCALE GENOMIC DNA]</scope>
    <source>
        <strain evidence="3 4">DSM 45791</strain>
    </source>
</reference>
<keyword evidence="2" id="KW-0472">Membrane</keyword>
<keyword evidence="2" id="KW-0812">Transmembrane</keyword>
<feature type="compositionally biased region" description="Polar residues" evidence="1">
    <location>
        <begin position="1092"/>
        <end position="1122"/>
    </location>
</feature>
<evidence type="ECO:0000313" key="3">
    <source>
        <dbReference type="EMBL" id="REH55175.1"/>
    </source>
</evidence>
<evidence type="ECO:0000313" key="4">
    <source>
        <dbReference type="Proteomes" id="UP000256269"/>
    </source>
</evidence>
<protein>
    <submittedName>
        <fullName evidence="3">Uncharacterized protein</fullName>
    </submittedName>
</protein>
<evidence type="ECO:0000256" key="2">
    <source>
        <dbReference type="SAM" id="Phobius"/>
    </source>
</evidence>
<sequence>MSASLLVTVGTSLIIMGIAVVIGGPVASGAGRRRTRHSSGWLRLTAGALVVATLGAGVLDVFPQSGPAAYASPAPRKQRKPVDPRTWVHGDDYANGMTALYLLFDRDTGEFLKFGETRKGLDGRYHNGVTTFDQREGKDIPVAQRRETRLEAFAILVNSQAGAESIEQYLYDHLPGPYNNERSRGSQARQVTPPRAAEVNAVTGMGWRNPDGTPNPTKLDALLNAWHELAVKIAPEALDYYKNLPSRPQYGVASKNSQQRIAQIDDAIRKAENGTLIKPLPGRSDPAPTDPAGPHLGLPPNTDGDPPTPQNRVTQQLTAAQRAVGDELPLLPPDDVQPASIDFNDAQNNQAATVVKSWQLGDTGIFDSATPVSRAEITDSVHLTWDEWQGLLQRLFDEMVSGQSGEFGIAFNPGEGRFGTVQLLRGGPTGLTAPEGSYVVVHTHPYGYPHGDTISAGDVLYLRSTPFTHGYLMEHSSTDRTKPARIIEFDREGNTREVLSNEVITPQVLTGYAELGAKLPALRQASAGVRDALSVLGQRQEDGPTTAAEAQQIDYLLGLADNPELGLKSTGVKLDAQVAAVRAKLTQGAPLAAADRMTVQRYAIALGQQLRKQQSDVVAAQRGWPANMARAEAADAYLNWLVDRTPLPRYLDQAVQEDNAAATMGDAGAARVLGYHKTLGGYVDLAVRQAAAAMAPGPERERLLNLVNNKSGFNNLLRLARQSPDSLSAGEKQQLAALKPATRQWRNTVAAGDSATSTTAQGAQQKMNAPVGAIRTDQKVQSPQPEPAGQRQPAAQRQPADQSQQAEQSQPAAQEQTPLANTADPVGSAYAQGYQPAQVTPEQAAQRQADEIAYQLRQRVRAAIEQSQSQAQRIAVDNAGGSHVDTPATGAPTSAEPMDTTAILDKADPGLRDLAAKLVTTGATTDAVDAVADQVAKLLTQHVDPSLIGQEVDGIVQSTVRNGVQDIGASGGTDQSTVRTQLDQLDQRIASTPKDDPNLPALVDQAYALGQQLYGTAPGQPVQQDRTPQTSTRSGTDPVASAYARGYTGPANAADTGTAATTTPDQSTQVDSLHSGITDDTTSYPPYDHGYTGTTNTGSANQPNTDQAGTDASASGSVNVRTNEFGDQGVQGDIKQPASTVDPAGTGGEITPADQGGGELGLPGEHNVSVPRYEGDPGFVESAGEGLNGIGESLGAMAAQSIIQGNNDPQNPWTDKQITTNGGIDPAVQAQARAQAVDPTAYANAVREMNLLVAGADDPNFASGIADKSTGDNSGVTDTAVVRQLATNPQTADQLAGNPQAVDFARSCLTAGSAAAADSCAGQWQDSYQRQAYVDQLAMDYYYNGGGNANGNTNWNFQIAPGTAPVLDYAQGSTNQQAKVDALQSRDLILFNQTHAPVLESSVDPSVRADALALAQQMRQDQALLRAWGDTFGITAADRQAAVDNPALGEQMARNLKLGLVDNGVDPNLLTPAAHDQAAAQYQGSLSAASLYANTGAKVMSTFTADPNQSWDQNYTALVNQMQNQTLTAINGGMSAVRMAAKNGYRITPAANTASDFVTGLDGNNTLRATDVQNRIIAGLQTSLSGGNQTDFANYANSVATQAAAKQLQAEGYHIVLSPDGKSYAVYGNQATVNYVKSQFTTIGAKAALDALKNKQNQFEQNYLTALAQLPPLPGENRDDYVKRIHTAATAMTFQGKKVTDYQPSPQTVRLMDKNSNGATGTFGTADLGTVQHDLACSQAASSGHDNAYCAAHPAQPSMSKQASAQRSYALCVKNAGPSACASLNPSAKQTTDTGPVTGQKTYLAAECVKTSTKSCWGLNSGTPQSRPVAGSTSKQAAAQQTYALCTKNASAGECGSLNPNKKQSVTTKQTTRTTEPQPSKPTTATPTRSTTKQSTRATEPQPNKPPTRQTTRATEPVPPKPQPNKPGTITQTRSTTKQTTHATEPASPAAPKPNLSAAQKRLVSLNS</sequence>
<comment type="caution">
    <text evidence="3">The sequence shown here is derived from an EMBL/GenBank/DDBJ whole genome shotgun (WGS) entry which is preliminary data.</text>
</comment>
<feature type="compositionally biased region" description="Low complexity" evidence="1">
    <location>
        <begin position="1048"/>
        <end position="1065"/>
    </location>
</feature>
<keyword evidence="4" id="KW-1185">Reference proteome</keyword>
<accession>A0A3E0IAK7</accession>
<organism evidence="3 4">
    <name type="scientific">Kutzneria buriramensis</name>
    <dbReference type="NCBI Taxonomy" id="1045776"/>
    <lineage>
        <taxon>Bacteria</taxon>
        <taxon>Bacillati</taxon>
        <taxon>Actinomycetota</taxon>
        <taxon>Actinomycetes</taxon>
        <taxon>Pseudonocardiales</taxon>
        <taxon>Pseudonocardiaceae</taxon>
        <taxon>Kutzneria</taxon>
    </lineage>
</organism>
<feature type="transmembrane region" description="Helical" evidence="2">
    <location>
        <begin position="40"/>
        <end position="59"/>
    </location>
</feature>
<feature type="region of interest" description="Disordered" evidence="1">
    <location>
        <begin position="777"/>
        <end position="828"/>
    </location>
</feature>
<feature type="compositionally biased region" description="Polar residues" evidence="1">
    <location>
        <begin position="754"/>
        <end position="767"/>
    </location>
</feature>
<feature type="transmembrane region" description="Helical" evidence="2">
    <location>
        <begin position="6"/>
        <end position="28"/>
    </location>
</feature>
<evidence type="ECO:0000256" key="1">
    <source>
        <dbReference type="SAM" id="MobiDB-lite"/>
    </source>
</evidence>
<feature type="region of interest" description="Disordered" evidence="1">
    <location>
        <begin position="274"/>
        <end position="312"/>
    </location>
</feature>
<dbReference type="RefSeq" id="WP_147328344.1">
    <property type="nucleotide sequence ID" value="NZ_CP144375.1"/>
</dbReference>
<feature type="compositionally biased region" description="Low complexity" evidence="1">
    <location>
        <begin position="787"/>
        <end position="818"/>
    </location>
</feature>
<feature type="compositionally biased region" description="Low complexity" evidence="1">
    <location>
        <begin position="1926"/>
        <end position="1944"/>
    </location>
</feature>
<dbReference type="EMBL" id="QUNO01000001">
    <property type="protein sequence ID" value="REH55175.1"/>
    <property type="molecule type" value="Genomic_DNA"/>
</dbReference>
<feature type="compositionally biased region" description="Polar residues" evidence="1">
    <location>
        <begin position="1898"/>
        <end position="1914"/>
    </location>
</feature>
<gene>
    <name evidence="3" type="ORF">BCF44_101191</name>
</gene>